<keyword evidence="2" id="KW-1185">Reference proteome</keyword>
<protein>
    <submittedName>
        <fullName evidence="1">Uncharacterized protein</fullName>
    </submittedName>
</protein>
<organism evidence="1 2">
    <name type="scientific">Bilophila wadsworthia (strain 3_1_6)</name>
    <dbReference type="NCBI Taxonomy" id="563192"/>
    <lineage>
        <taxon>Bacteria</taxon>
        <taxon>Pseudomonadati</taxon>
        <taxon>Thermodesulfobacteriota</taxon>
        <taxon>Desulfovibrionia</taxon>
        <taxon>Desulfovibrionales</taxon>
        <taxon>Desulfovibrionaceae</taxon>
        <taxon>Bilophila</taxon>
    </lineage>
</organism>
<dbReference type="RefSeq" id="WP_016360933.1">
    <property type="nucleotide sequence ID" value="NZ_KE150239.1"/>
</dbReference>
<evidence type="ECO:0000313" key="2">
    <source>
        <dbReference type="Proteomes" id="UP000006034"/>
    </source>
</evidence>
<evidence type="ECO:0000313" key="1">
    <source>
        <dbReference type="EMBL" id="EFV46027.2"/>
    </source>
</evidence>
<sequence>MAIELNDFVEKVLRDLAGFVPVGERVEFEVSPAYVASFLKSDGKTLYGEEATHAYLGENSNGDKLIFSVPQKYEKTIKQPLG</sequence>
<reference evidence="1 2" key="1">
    <citation type="submission" date="2010-10" db="EMBL/GenBank/DDBJ databases">
        <authorList>
            <consortium name="The Broad Institute Genome Sequencing Platform"/>
            <person name="Ward D."/>
            <person name="Earl A."/>
            <person name="Feldgarden M."/>
            <person name="Young S.K."/>
            <person name="Gargeya S."/>
            <person name="Zeng Q."/>
            <person name="Alvarado L."/>
            <person name="Berlin A."/>
            <person name="Bochicchio J."/>
            <person name="Chapman S.B."/>
            <person name="Chen Z."/>
            <person name="Freedman E."/>
            <person name="Gellesch M."/>
            <person name="Goldberg J."/>
            <person name="Griggs A."/>
            <person name="Gujja S."/>
            <person name="Heilman E."/>
            <person name="Heiman D."/>
            <person name="Howarth C."/>
            <person name="Mehta T."/>
            <person name="Neiman D."/>
            <person name="Pearson M."/>
            <person name="Roberts A."/>
            <person name="Saif S."/>
            <person name="Shea T."/>
            <person name="Shenoy N."/>
            <person name="Sisk P."/>
            <person name="Stolte C."/>
            <person name="Sykes S."/>
            <person name="White J."/>
            <person name="Yandava C."/>
            <person name="Allen-Vercoe E."/>
            <person name="Sibley C."/>
            <person name="Ambrose C.E."/>
            <person name="Strauss J."/>
            <person name="Daigneault M."/>
            <person name="Haas B."/>
            <person name="Nusbaum C."/>
            <person name="Birren B."/>
        </authorList>
    </citation>
    <scope>NUCLEOTIDE SEQUENCE [LARGE SCALE GENOMIC DNA]</scope>
    <source>
        <strain evidence="1 2">3_1_6</strain>
    </source>
</reference>
<reference evidence="1 2" key="2">
    <citation type="submission" date="2013-04" db="EMBL/GenBank/DDBJ databases">
        <title>The Genome Sequence of Bilophila wadsworthia 3_1_6.</title>
        <authorList>
            <consortium name="The Broad Institute Genomics Platform"/>
            <person name="Earl A."/>
            <person name="Ward D."/>
            <person name="Feldgarden M."/>
            <person name="Gevers D."/>
            <person name="Sibley C."/>
            <person name="Strauss J."/>
            <person name="Allen-Vercoe E."/>
            <person name="Walker B."/>
            <person name="Young S."/>
            <person name="Zeng Q."/>
            <person name="Gargeya S."/>
            <person name="Fitzgerald M."/>
            <person name="Haas B."/>
            <person name="Abouelleil A."/>
            <person name="Allen A.W."/>
            <person name="Alvarado L."/>
            <person name="Arachchi H.M."/>
            <person name="Berlin A.M."/>
            <person name="Chapman S.B."/>
            <person name="Gainer-Dewar J."/>
            <person name="Goldberg J."/>
            <person name="Griggs A."/>
            <person name="Gujja S."/>
            <person name="Hansen M."/>
            <person name="Howarth C."/>
            <person name="Imamovic A."/>
            <person name="Ireland A."/>
            <person name="Larimer J."/>
            <person name="McCowan C."/>
            <person name="Murphy C."/>
            <person name="Pearson M."/>
            <person name="Poon T.W."/>
            <person name="Priest M."/>
            <person name="Roberts A."/>
            <person name="Saif S."/>
            <person name="Shea T."/>
            <person name="Sisk P."/>
            <person name="Sykes S."/>
            <person name="Wortman J."/>
            <person name="Nusbaum C."/>
            <person name="Birren B."/>
        </authorList>
    </citation>
    <scope>NUCLEOTIDE SEQUENCE [LARGE SCALE GENOMIC DNA]</scope>
    <source>
        <strain evidence="1 2">3_1_6</strain>
    </source>
</reference>
<dbReference type="Proteomes" id="UP000006034">
    <property type="component" value="Unassembled WGS sequence"/>
</dbReference>
<accession>E5Y1U2</accession>
<dbReference type="HOGENOM" id="CLU_2551529_0_0_7"/>
<name>E5Y1U2_BILW3</name>
<gene>
    <name evidence="1" type="ORF">HMPREF0179_00151</name>
</gene>
<dbReference type="GeneID" id="78087054"/>
<proteinExistence type="predicted"/>
<dbReference type="AlphaFoldDB" id="E5Y1U2"/>
<dbReference type="EMBL" id="ADCP02000002">
    <property type="protein sequence ID" value="EFV46027.2"/>
    <property type="molecule type" value="Genomic_DNA"/>
</dbReference>
<comment type="caution">
    <text evidence="1">The sequence shown here is derived from an EMBL/GenBank/DDBJ whole genome shotgun (WGS) entry which is preliminary data.</text>
</comment>